<dbReference type="EMBL" id="LKCW01000082">
    <property type="protein sequence ID" value="KPM40523.1"/>
    <property type="molecule type" value="Genomic_DNA"/>
</dbReference>
<evidence type="ECO:0000313" key="6">
    <source>
        <dbReference type="Proteomes" id="UP000050424"/>
    </source>
</evidence>
<sequence>MATATVTATTPAPESYKLELLSPYGPVFRDVLRSPPRDCDSSEVPTIDLSNVRGNDLERRALANTIRHAAENTGFFYIKNHGIPKSQIDAAFQQAQSFFSQPVEKKAEVSQKQSKFFNGWSERRETSISPTESRDHREGFSFRYDPKYDPETKDLDAIPDKVKSCLRHEDFVWDRTSHLPGFKDDMIADGVLNYYPKNTAAKDSVIDVGIGAHTDLQCFTFLWQDSVGGLQVLNQDGQWIRVPPVPDTFVVNIGDFLMRLSNDRFRSTVHRVFNYAAEDRYSMPFFFGFNFDEECSVLPSCIDEENPAKYEPISCGEWCRLRFEKTYRKD</sequence>
<dbReference type="Pfam" id="PF03171">
    <property type="entry name" value="2OG-FeII_Oxy"/>
    <property type="match status" value="1"/>
</dbReference>
<feature type="domain" description="Fe2OG dioxygenase" evidence="4">
    <location>
        <begin position="182"/>
        <end position="289"/>
    </location>
</feature>
<evidence type="ECO:0000256" key="3">
    <source>
        <dbReference type="SAM" id="MobiDB-lite"/>
    </source>
</evidence>
<reference evidence="5 6" key="1">
    <citation type="submission" date="2015-09" db="EMBL/GenBank/DDBJ databases">
        <title>Draft genome of a European isolate of the apple canker pathogen Neonectria ditissima.</title>
        <authorList>
            <person name="Gomez-Cortecero A."/>
            <person name="Harrison R.J."/>
            <person name="Armitage A.D."/>
        </authorList>
    </citation>
    <scope>NUCLEOTIDE SEQUENCE [LARGE SCALE GENOMIC DNA]</scope>
    <source>
        <strain evidence="5 6">R09/05</strain>
    </source>
</reference>
<dbReference type="InterPro" id="IPR050231">
    <property type="entry name" value="Iron_ascorbate_oxido_reductase"/>
</dbReference>
<gene>
    <name evidence="5" type="ORF">AK830_g6057</name>
</gene>
<keyword evidence="2" id="KW-0560">Oxidoreductase</keyword>
<evidence type="ECO:0000256" key="2">
    <source>
        <dbReference type="RuleBase" id="RU003682"/>
    </source>
</evidence>
<dbReference type="Gene3D" id="2.60.120.330">
    <property type="entry name" value="B-lactam Antibiotic, Isopenicillin N Synthase, Chain"/>
    <property type="match status" value="2"/>
</dbReference>
<evidence type="ECO:0000256" key="1">
    <source>
        <dbReference type="ARBA" id="ARBA00008056"/>
    </source>
</evidence>
<protein>
    <recommendedName>
        <fullName evidence="4">Fe2OG dioxygenase domain-containing protein</fullName>
    </recommendedName>
</protein>
<dbReference type="OrthoDB" id="288590at2759"/>
<dbReference type="PROSITE" id="PS51471">
    <property type="entry name" value="FE2OG_OXY"/>
    <property type="match status" value="1"/>
</dbReference>
<proteinExistence type="inferred from homology"/>
<feature type="compositionally biased region" description="Basic and acidic residues" evidence="3">
    <location>
        <begin position="121"/>
        <end position="143"/>
    </location>
</feature>
<dbReference type="Pfam" id="PF14226">
    <property type="entry name" value="DIOX_N"/>
    <property type="match status" value="1"/>
</dbReference>
<evidence type="ECO:0000259" key="4">
    <source>
        <dbReference type="PROSITE" id="PS51471"/>
    </source>
</evidence>
<comment type="similarity">
    <text evidence="1 2">Belongs to the iron/ascorbate-dependent oxidoreductase family.</text>
</comment>
<accession>A0A0P7BHU5</accession>
<evidence type="ECO:0000313" key="5">
    <source>
        <dbReference type="EMBL" id="KPM40523.1"/>
    </source>
</evidence>
<dbReference type="Proteomes" id="UP000050424">
    <property type="component" value="Unassembled WGS sequence"/>
</dbReference>
<dbReference type="AlphaFoldDB" id="A0A0P7BHU5"/>
<keyword evidence="2" id="KW-0479">Metal-binding</keyword>
<dbReference type="GO" id="GO:0016491">
    <property type="term" value="F:oxidoreductase activity"/>
    <property type="evidence" value="ECO:0007669"/>
    <property type="project" value="UniProtKB-KW"/>
</dbReference>
<dbReference type="InterPro" id="IPR027443">
    <property type="entry name" value="IPNS-like_sf"/>
</dbReference>
<dbReference type="InterPro" id="IPR044861">
    <property type="entry name" value="IPNS-like_FE2OG_OXY"/>
</dbReference>
<comment type="caution">
    <text evidence="5">The sequence shown here is derived from an EMBL/GenBank/DDBJ whole genome shotgun (WGS) entry which is preliminary data.</text>
</comment>
<dbReference type="GO" id="GO:0046872">
    <property type="term" value="F:metal ion binding"/>
    <property type="evidence" value="ECO:0007669"/>
    <property type="project" value="UniProtKB-KW"/>
</dbReference>
<keyword evidence="2" id="KW-0408">Iron</keyword>
<dbReference type="STRING" id="78410.A0A0P7BHU5"/>
<dbReference type="PANTHER" id="PTHR47990">
    <property type="entry name" value="2-OXOGLUTARATE (2OG) AND FE(II)-DEPENDENT OXYGENASE SUPERFAMILY PROTEIN-RELATED"/>
    <property type="match status" value="1"/>
</dbReference>
<name>A0A0P7BHU5_9HYPO</name>
<keyword evidence="6" id="KW-1185">Reference proteome</keyword>
<organism evidence="5 6">
    <name type="scientific">Neonectria ditissima</name>
    <dbReference type="NCBI Taxonomy" id="78410"/>
    <lineage>
        <taxon>Eukaryota</taxon>
        <taxon>Fungi</taxon>
        <taxon>Dikarya</taxon>
        <taxon>Ascomycota</taxon>
        <taxon>Pezizomycotina</taxon>
        <taxon>Sordariomycetes</taxon>
        <taxon>Hypocreomycetidae</taxon>
        <taxon>Hypocreales</taxon>
        <taxon>Nectriaceae</taxon>
        <taxon>Neonectria</taxon>
    </lineage>
</organism>
<feature type="region of interest" description="Disordered" evidence="3">
    <location>
        <begin position="120"/>
        <end position="143"/>
    </location>
</feature>
<dbReference type="InterPro" id="IPR026992">
    <property type="entry name" value="DIOX_N"/>
</dbReference>
<dbReference type="SUPFAM" id="SSF51197">
    <property type="entry name" value="Clavaminate synthase-like"/>
    <property type="match status" value="1"/>
</dbReference>
<dbReference type="GO" id="GO:0044283">
    <property type="term" value="P:small molecule biosynthetic process"/>
    <property type="evidence" value="ECO:0007669"/>
    <property type="project" value="UniProtKB-ARBA"/>
</dbReference>
<dbReference type="InterPro" id="IPR005123">
    <property type="entry name" value="Oxoglu/Fe-dep_dioxygenase_dom"/>
</dbReference>